<organism evidence="7 8">
    <name type="scientific">Homarus americanus</name>
    <name type="common">American lobster</name>
    <dbReference type="NCBI Taxonomy" id="6706"/>
    <lineage>
        <taxon>Eukaryota</taxon>
        <taxon>Metazoa</taxon>
        <taxon>Ecdysozoa</taxon>
        <taxon>Arthropoda</taxon>
        <taxon>Crustacea</taxon>
        <taxon>Multicrustacea</taxon>
        <taxon>Malacostraca</taxon>
        <taxon>Eumalacostraca</taxon>
        <taxon>Eucarida</taxon>
        <taxon>Decapoda</taxon>
        <taxon>Pleocyemata</taxon>
        <taxon>Astacidea</taxon>
        <taxon>Nephropoidea</taxon>
        <taxon>Nephropidae</taxon>
        <taxon>Homarus</taxon>
    </lineage>
</organism>
<feature type="domain" description="Ig-like" evidence="6">
    <location>
        <begin position="5"/>
        <end position="82"/>
    </location>
</feature>
<dbReference type="Gene3D" id="2.60.40.10">
    <property type="entry name" value="Immunoglobulins"/>
    <property type="match status" value="2"/>
</dbReference>
<dbReference type="InterPro" id="IPR007110">
    <property type="entry name" value="Ig-like_dom"/>
</dbReference>
<keyword evidence="4" id="KW-0325">Glycoprotein</keyword>
<keyword evidence="8" id="KW-1185">Reference proteome</keyword>
<sequence>MAKPPKFVYTPPEEVYEDDGADLYLNCSASGSPKIMVAWYKENDPEPIVSDRLSAMLFIPRFTVTDEGSYYCRASLYDQEIEDRTVLKLRKSMLYTSLQGIKRQLRVLKAILQAPHPQVESVVVSPAVVGDDFTITCTVSNWKGQVLFVHNREPVNLEQGSRYSVDTQPQGQVNGEWHTVAHALSVRQATLGDSGVVECYLTPDIFGSTDVMIKEHTGLISTPESTDKISQPDPTLSPGKIVELRGPSIVTEGATLLLTCLVSPVVQHCLLQLSHL</sequence>
<evidence type="ECO:0000313" key="8">
    <source>
        <dbReference type="Proteomes" id="UP000747542"/>
    </source>
</evidence>
<evidence type="ECO:0000256" key="1">
    <source>
        <dbReference type="ARBA" id="ARBA00004479"/>
    </source>
</evidence>
<dbReference type="InterPro" id="IPR013783">
    <property type="entry name" value="Ig-like_fold"/>
</dbReference>
<keyword evidence="2" id="KW-0472">Membrane</keyword>
<accession>A0A8J5K4S0</accession>
<reference evidence="7" key="1">
    <citation type="journal article" date="2021" name="Sci. Adv.">
        <title>The American lobster genome reveals insights on longevity, neural, and immune adaptations.</title>
        <authorList>
            <person name="Polinski J.M."/>
            <person name="Zimin A.V."/>
            <person name="Clark K.F."/>
            <person name="Kohn A.B."/>
            <person name="Sadowski N."/>
            <person name="Timp W."/>
            <person name="Ptitsyn A."/>
            <person name="Khanna P."/>
            <person name="Romanova D.Y."/>
            <person name="Williams P."/>
            <person name="Greenwood S.J."/>
            <person name="Moroz L.L."/>
            <person name="Walt D.R."/>
            <person name="Bodnar A.G."/>
        </authorList>
    </citation>
    <scope>NUCLEOTIDE SEQUENCE</scope>
    <source>
        <strain evidence="7">GMGI-L3</strain>
    </source>
</reference>
<keyword evidence="3" id="KW-1015">Disulfide bond</keyword>
<evidence type="ECO:0000313" key="7">
    <source>
        <dbReference type="EMBL" id="KAG7167020.1"/>
    </source>
</evidence>
<dbReference type="GO" id="GO:0098609">
    <property type="term" value="P:cell-cell adhesion"/>
    <property type="evidence" value="ECO:0007669"/>
    <property type="project" value="TreeGrafter"/>
</dbReference>
<evidence type="ECO:0000256" key="5">
    <source>
        <dbReference type="ARBA" id="ARBA00023319"/>
    </source>
</evidence>
<evidence type="ECO:0000259" key="6">
    <source>
        <dbReference type="PROSITE" id="PS50835"/>
    </source>
</evidence>
<keyword evidence="5" id="KW-0393">Immunoglobulin domain</keyword>
<proteinExistence type="predicted"/>
<dbReference type="GO" id="GO:0005886">
    <property type="term" value="C:plasma membrane"/>
    <property type="evidence" value="ECO:0007669"/>
    <property type="project" value="TreeGrafter"/>
</dbReference>
<dbReference type="AlphaFoldDB" id="A0A8J5K4S0"/>
<dbReference type="GO" id="GO:0005911">
    <property type="term" value="C:cell-cell junction"/>
    <property type="evidence" value="ECO:0007669"/>
    <property type="project" value="TreeGrafter"/>
</dbReference>
<comment type="caution">
    <text evidence="7">The sequence shown here is derived from an EMBL/GenBank/DDBJ whole genome shotgun (WGS) entry which is preliminary data.</text>
</comment>
<evidence type="ECO:0000256" key="3">
    <source>
        <dbReference type="ARBA" id="ARBA00023157"/>
    </source>
</evidence>
<dbReference type="PANTHER" id="PTHR11640:SF31">
    <property type="entry name" value="IRREGULAR CHIASM C-ROUGHEST PROTEIN-RELATED"/>
    <property type="match status" value="1"/>
</dbReference>
<dbReference type="PANTHER" id="PTHR11640">
    <property type="entry name" value="NEPHRIN"/>
    <property type="match status" value="1"/>
</dbReference>
<dbReference type="Pfam" id="PF13927">
    <property type="entry name" value="Ig_3"/>
    <property type="match status" value="1"/>
</dbReference>
<dbReference type="SMART" id="SM00409">
    <property type="entry name" value="IG"/>
    <property type="match status" value="2"/>
</dbReference>
<dbReference type="InterPro" id="IPR051275">
    <property type="entry name" value="Cell_adhesion_signaling"/>
</dbReference>
<dbReference type="GO" id="GO:0050839">
    <property type="term" value="F:cell adhesion molecule binding"/>
    <property type="evidence" value="ECO:0007669"/>
    <property type="project" value="TreeGrafter"/>
</dbReference>
<dbReference type="SUPFAM" id="SSF48726">
    <property type="entry name" value="Immunoglobulin"/>
    <property type="match status" value="2"/>
</dbReference>
<dbReference type="EMBL" id="JAHLQT010021845">
    <property type="protein sequence ID" value="KAG7167020.1"/>
    <property type="molecule type" value="Genomic_DNA"/>
</dbReference>
<dbReference type="Proteomes" id="UP000747542">
    <property type="component" value="Unassembled WGS sequence"/>
</dbReference>
<comment type="subcellular location">
    <subcellularLocation>
        <location evidence="1">Membrane</location>
        <topology evidence="1">Single-pass type I membrane protein</topology>
    </subcellularLocation>
</comment>
<dbReference type="InterPro" id="IPR036179">
    <property type="entry name" value="Ig-like_dom_sf"/>
</dbReference>
<dbReference type="InterPro" id="IPR003599">
    <property type="entry name" value="Ig_sub"/>
</dbReference>
<name>A0A8J5K4S0_HOMAM</name>
<evidence type="ECO:0000256" key="4">
    <source>
        <dbReference type="ARBA" id="ARBA00023180"/>
    </source>
</evidence>
<gene>
    <name evidence="7" type="ORF">Hamer_G005330</name>
</gene>
<protein>
    <submittedName>
        <fullName evidence="7">Putative Immunoglobulin domain-containing protein 6</fullName>
    </submittedName>
</protein>
<dbReference type="PROSITE" id="PS50835">
    <property type="entry name" value="IG_LIKE"/>
    <property type="match status" value="1"/>
</dbReference>
<evidence type="ECO:0000256" key="2">
    <source>
        <dbReference type="ARBA" id="ARBA00023136"/>
    </source>
</evidence>